<dbReference type="Gene3D" id="1.25.40.20">
    <property type="entry name" value="Ankyrin repeat-containing domain"/>
    <property type="match status" value="1"/>
</dbReference>
<sequence>MGFPVVASNYERFSCGSYFLPRRWLTKLYEWIDHPLSQLLKADPSSAFQSDIGGLFPVHVAASTDSMVPIITLLTNYPGCAGLRDAMGRTFLHVAVKKRHVRVVQFVCLRWRHSFKSMLNIQDNKGNTALHLAIMEGDVDIFRCLMRNKYVHINLQNKDGKTPMDLAHGKVQSGFYFGLTAHRRILEMLTLANALPANRRRDQLNEYYPCLSEKEESQKITDFAQIVGIGSVLVATATFAAAFTMPGGVLSPDDAEKSSPGSAPPPAGTPVFARRFAFDGFVISNTLAFICSTLATFSLVYCGVAAVHIRRRIKLVSFSLALLLCAARSFCAAFAFALYLLLAKVEMGTAIAACVMTSLALLDGAWFVMASFHDTTAVLSRRAPTTLLRLGTGFLVNILYLFWPYLVIFGLLATRNILPGDYLP</sequence>
<keyword evidence="4 8" id="KW-1133">Transmembrane helix</keyword>
<evidence type="ECO:0000313" key="10">
    <source>
        <dbReference type="EMBL" id="TVU06623.1"/>
    </source>
</evidence>
<feature type="transmembrane region" description="Helical" evidence="8">
    <location>
        <begin position="348"/>
        <end position="369"/>
    </location>
</feature>
<dbReference type="SUPFAM" id="SSF48403">
    <property type="entry name" value="Ankyrin repeat"/>
    <property type="match status" value="1"/>
</dbReference>
<keyword evidence="11" id="KW-1185">Reference proteome</keyword>
<proteinExistence type="predicted"/>
<dbReference type="InterPro" id="IPR002110">
    <property type="entry name" value="Ankyrin_rpt"/>
</dbReference>
<feature type="transmembrane region" description="Helical" evidence="8">
    <location>
        <begin position="287"/>
        <end position="309"/>
    </location>
</feature>
<evidence type="ECO:0000256" key="5">
    <source>
        <dbReference type="ARBA" id="ARBA00023043"/>
    </source>
</evidence>
<feature type="domain" description="PGG" evidence="9">
    <location>
        <begin position="221"/>
        <end position="340"/>
    </location>
</feature>
<dbReference type="Pfam" id="PF13857">
    <property type="entry name" value="Ank_5"/>
    <property type="match status" value="1"/>
</dbReference>
<dbReference type="PROSITE" id="PS50297">
    <property type="entry name" value="ANK_REP_REGION"/>
    <property type="match status" value="1"/>
</dbReference>
<comment type="caution">
    <text evidence="10">The sequence shown here is derived from an EMBL/GenBank/DDBJ whole genome shotgun (WGS) entry which is preliminary data.</text>
</comment>
<evidence type="ECO:0000256" key="2">
    <source>
        <dbReference type="ARBA" id="ARBA00022692"/>
    </source>
</evidence>
<evidence type="ECO:0000256" key="8">
    <source>
        <dbReference type="SAM" id="Phobius"/>
    </source>
</evidence>
<dbReference type="OrthoDB" id="665356at2759"/>
<dbReference type="PANTHER" id="PTHR24186:SF50">
    <property type="entry name" value="ANKYRIN REPEAT-CONTAINING PROTEIN ITN1-LIKE ISOFORM X1"/>
    <property type="match status" value="1"/>
</dbReference>
<dbReference type="EMBL" id="RWGY01000051">
    <property type="protein sequence ID" value="TVU06623.1"/>
    <property type="molecule type" value="Genomic_DNA"/>
</dbReference>
<feature type="transmembrane region" description="Helical" evidence="8">
    <location>
        <begin position="321"/>
        <end position="342"/>
    </location>
</feature>
<gene>
    <name evidence="10" type="ORF">EJB05_49847</name>
</gene>
<evidence type="ECO:0000256" key="4">
    <source>
        <dbReference type="ARBA" id="ARBA00022989"/>
    </source>
</evidence>
<feature type="non-terminal residue" evidence="10">
    <location>
        <position position="1"/>
    </location>
</feature>
<keyword evidence="6 8" id="KW-0472">Membrane</keyword>
<keyword evidence="3" id="KW-0677">Repeat</keyword>
<protein>
    <recommendedName>
        <fullName evidence="9">PGG domain-containing protein</fullName>
    </recommendedName>
</protein>
<name>A0A5J9T5E9_9POAL</name>
<dbReference type="GO" id="GO:0005886">
    <property type="term" value="C:plasma membrane"/>
    <property type="evidence" value="ECO:0007669"/>
    <property type="project" value="TreeGrafter"/>
</dbReference>
<dbReference type="Pfam" id="PF13962">
    <property type="entry name" value="PGG"/>
    <property type="match status" value="1"/>
</dbReference>
<accession>A0A5J9T5E9</accession>
<evidence type="ECO:0000256" key="6">
    <source>
        <dbReference type="ARBA" id="ARBA00023136"/>
    </source>
</evidence>
<evidence type="ECO:0000256" key="7">
    <source>
        <dbReference type="PROSITE-ProRule" id="PRU00023"/>
    </source>
</evidence>
<organism evidence="10 11">
    <name type="scientific">Eragrostis curvula</name>
    <name type="common">weeping love grass</name>
    <dbReference type="NCBI Taxonomy" id="38414"/>
    <lineage>
        <taxon>Eukaryota</taxon>
        <taxon>Viridiplantae</taxon>
        <taxon>Streptophyta</taxon>
        <taxon>Embryophyta</taxon>
        <taxon>Tracheophyta</taxon>
        <taxon>Spermatophyta</taxon>
        <taxon>Magnoliopsida</taxon>
        <taxon>Liliopsida</taxon>
        <taxon>Poales</taxon>
        <taxon>Poaceae</taxon>
        <taxon>PACMAD clade</taxon>
        <taxon>Chloridoideae</taxon>
        <taxon>Eragrostideae</taxon>
        <taxon>Eragrostidinae</taxon>
        <taxon>Eragrostis</taxon>
    </lineage>
</organism>
<keyword evidence="5 7" id="KW-0040">ANK repeat</keyword>
<feature type="transmembrane region" description="Helical" evidence="8">
    <location>
        <begin position="223"/>
        <end position="243"/>
    </location>
</feature>
<keyword evidence="2 8" id="KW-0812">Transmembrane</keyword>
<dbReference type="Proteomes" id="UP000324897">
    <property type="component" value="Unassembled WGS sequence"/>
</dbReference>
<dbReference type="InterPro" id="IPR026961">
    <property type="entry name" value="PGG_dom"/>
</dbReference>
<reference evidence="10 11" key="1">
    <citation type="journal article" date="2019" name="Sci. Rep.">
        <title>A high-quality genome of Eragrostis curvula grass provides insights into Poaceae evolution and supports new strategies to enhance forage quality.</title>
        <authorList>
            <person name="Carballo J."/>
            <person name="Santos B.A.C.M."/>
            <person name="Zappacosta D."/>
            <person name="Garbus I."/>
            <person name="Selva J.P."/>
            <person name="Gallo C.A."/>
            <person name="Diaz A."/>
            <person name="Albertini E."/>
            <person name="Caccamo M."/>
            <person name="Echenique V."/>
        </authorList>
    </citation>
    <scope>NUCLEOTIDE SEQUENCE [LARGE SCALE GENOMIC DNA]</scope>
    <source>
        <strain evidence="11">cv. Victoria</strain>
        <tissue evidence="10">Leaf</tissue>
    </source>
</reference>
<dbReference type="Gramene" id="TVU06623">
    <property type="protein sequence ID" value="TVU06623"/>
    <property type="gene ID" value="EJB05_49847"/>
</dbReference>
<evidence type="ECO:0000313" key="11">
    <source>
        <dbReference type="Proteomes" id="UP000324897"/>
    </source>
</evidence>
<dbReference type="AlphaFoldDB" id="A0A5J9T5E9"/>
<feature type="transmembrane region" description="Helical" evidence="8">
    <location>
        <begin position="390"/>
        <end position="413"/>
    </location>
</feature>
<evidence type="ECO:0000259" key="9">
    <source>
        <dbReference type="Pfam" id="PF13962"/>
    </source>
</evidence>
<dbReference type="InterPro" id="IPR036770">
    <property type="entry name" value="Ankyrin_rpt-contain_sf"/>
</dbReference>
<dbReference type="PROSITE" id="PS50088">
    <property type="entry name" value="ANK_REPEAT"/>
    <property type="match status" value="1"/>
</dbReference>
<evidence type="ECO:0000256" key="1">
    <source>
        <dbReference type="ARBA" id="ARBA00004141"/>
    </source>
</evidence>
<dbReference type="SMART" id="SM00248">
    <property type="entry name" value="ANK"/>
    <property type="match status" value="2"/>
</dbReference>
<evidence type="ECO:0000256" key="3">
    <source>
        <dbReference type="ARBA" id="ARBA00022737"/>
    </source>
</evidence>
<feature type="repeat" description="ANK" evidence="7">
    <location>
        <begin position="125"/>
        <end position="148"/>
    </location>
</feature>
<dbReference type="PANTHER" id="PTHR24186">
    <property type="entry name" value="PROTEIN PHOSPHATASE 1 REGULATORY SUBUNIT"/>
    <property type="match status" value="1"/>
</dbReference>
<comment type="subcellular location">
    <subcellularLocation>
        <location evidence="1">Membrane</location>
        <topology evidence="1">Multi-pass membrane protein</topology>
    </subcellularLocation>
</comment>